<reference evidence="2" key="1">
    <citation type="submission" date="2020-05" db="EMBL/GenBank/DDBJ databases">
        <authorList>
            <person name="Chiriac C."/>
            <person name="Salcher M."/>
            <person name="Ghai R."/>
            <person name="Kavagutti S V."/>
        </authorList>
    </citation>
    <scope>NUCLEOTIDE SEQUENCE</scope>
</reference>
<gene>
    <name evidence="2" type="ORF">UFOVP1013_9</name>
    <name evidence="3" type="ORF">UFOVP1364_26</name>
    <name evidence="4" type="ORF">UFOVP1462_9</name>
    <name evidence="5" type="ORF">UFOVP1550_18</name>
</gene>
<feature type="domain" description="DNA primase/polymerase bifunctional N-terminal" evidence="1">
    <location>
        <begin position="10"/>
        <end position="174"/>
    </location>
</feature>
<dbReference type="SUPFAM" id="SSF56747">
    <property type="entry name" value="Prim-pol domain"/>
    <property type="match status" value="1"/>
</dbReference>
<protein>
    <submittedName>
        <fullName evidence="2">Prim_Pol domain containing protein</fullName>
    </submittedName>
</protein>
<accession>A0A6J5Q5R7</accession>
<evidence type="ECO:0000313" key="3">
    <source>
        <dbReference type="EMBL" id="CAB4202641.1"/>
    </source>
</evidence>
<sequence>MSNIEVLTAALRFAAVGCSVVPVMADGSKRPGIGQWKEYQSKLPTVQELQTWFADAKGVGVITGKVSGNLEMLELEGRAVADGIHQEIKQMAVESGLADLWQRLNDGYCEMTPSGGLHWFYRLDGQVPGNTKLARRPAAGDGVDVLAETRGEGGFVVAAPTGGACHPSGGSWSLISGSIETIPTLSLDEREALHSLFRYFDQLPKASVVASEVTERQREAGSTLPGDDFNERSSWDELLLPLGWTKIFAKGQTTAWCRPGKTGGISATTNYEGSGLLFVFSTSTIFEAERGYSKFAAYTLIEHAGDFHKAASALAAKGFGTNTHNSLQPIDVSALLEVPASDPGVVALPEPEPDTSWLPRVVEFEDEDSEPGPSVLYRTDGQCLLYAGKINAIFGESESGKTWVALEAVRQQLVQGNKVFYIDFEDSKRGIRGRLKALGVPREHFARFKYANPDGAYNETAQQALLGSIRDFTPDLIVMDGVNAAMNLLGLDLEKNKDATQFSQVVLRPLRLWGAAVLTIDHVTKSKDTRGNYAIGAQAKRADIDGVAISVDVSMPFGRGSNGKLSLKVTKDRPGFVRGMSQEASYIGHVDLISQADNRIEISIVGGQTGFTPHEYLMRKLSEFMEKHAAELSTNQIVHAIEGGTDQIKKALSQLEGQGYLGVRASGQGRYFTHIRPFILGAPVPFGGVVE</sequence>
<proteinExistence type="predicted"/>
<evidence type="ECO:0000313" key="2">
    <source>
        <dbReference type="EMBL" id="CAB4177897.1"/>
    </source>
</evidence>
<evidence type="ECO:0000313" key="4">
    <source>
        <dbReference type="EMBL" id="CAB4214006.1"/>
    </source>
</evidence>
<dbReference type="EMBL" id="LR797313">
    <property type="protein sequence ID" value="CAB4202641.1"/>
    <property type="molecule type" value="Genomic_DNA"/>
</dbReference>
<dbReference type="EMBL" id="LR796960">
    <property type="protein sequence ID" value="CAB4177897.1"/>
    <property type="molecule type" value="Genomic_DNA"/>
</dbReference>
<name>A0A6J5Q5R7_9CAUD</name>
<evidence type="ECO:0000259" key="1">
    <source>
        <dbReference type="SMART" id="SM00943"/>
    </source>
</evidence>
<dbReference type="EMBL" id="LR798392">
    <property type="protein sequence ID" value="CAB5228638.1"/>
    <property type="molecule type" value="Genomic_DNA"/>
</dbReference>
<dbReference type="EMBL" id="LR797410">
    <property type="protein sequence ID" value="CAB4214006.1"/>
    <property type="molecule type" value="Genomic_DNA"/>
</dbReference>
<dbReference type="InterPro" id="IPR015330">
    <property type="entry name" value="DNA_primase/pol_bifunc_N"/>
</dbReference>
<evidence type="ECO:0000313" key="5">
    <source>
        <dbReference type="EMBL" id="CAB5228638.1"/>
    </source>
</evidence>
<dbReference type="SMART" id="SM00943">
    <property type="entry name" value="Prim-Pol"/>
    <property type="match status" value="1"/>
</dbReference>
<dbReference type="Gene3D" id="3.40.50.300">
    <property type="entry name" value="P-loop containing nucleotide triphosphate hydrolases"/>
    <property type="match status" value="1"/>
</dbReference>
<dbReference type="Pfam" id="PF09250">
    <property type="entry name" value="Prim-Pol"/>
    <property type="match status" value="1"/>
</dbReference>
<dbReference type="InterPro" id="IPR027417">
    <property type="entry name" value="P-loop_NTPase"/>
</dbReference>
<dbReference type="SUPFAM" id="SSF52540">
    <property type="entry name" value="P-loop containing nucleoside triphosphate hydrolases"/>
    <property type="match status" value="1"/>
</dbReference>
<organism evidence="2">
    <name type="scientific">uncultured Caudovirales phage</name>
    <dbReference type="NCBI Taxonomy" id="2100421"/>
    <lineage>
        <taxon>Viruses</taxon>
        <taxon>Duplodnaviria</taxon>
        <taxon>Heunggongvirae</taxon>
        <taxon>Uroviricota</taxon>
        <taxon>Caudoviricetes</taxon>
        <taxon>Peduoviridae</taxon>
        <taxon>Maltschvirus</taxon>
        <taxon>Maltschvirus maltsch</taxon>
    </lineage>
</organism>
<dbReference type="Gene3D" id="3.30.720.160">
    <property type="entry name" value="Bifunctional DNA primase/polymerase, N-terminal"/>
    <property type="match status" value="1"/>
</dbReference>
<dbReference type="Pfam" id="PF13481">
    <property type="entry name" value="AAA_25"/>
    <property type="match status" value="1"/>
</dbReference>